<organism evidence="2 3">
    <name type="scientific">Aphanomyces euteiches</name>
    <dbReference type="NCBI Taxonomy" id="100861"/>
    <lineage>
        <taxon>Eukaryota</taxon>
        <taxon>Sar</taxon>
        <taxon>Stramenopiles</taxon>
        <taxon>Oomycota</taxon>
        <taxon>Saprolegniomycetes</taxon>
        <taxon>Saprolegniales</taxon>
        <taxon>Verrucalvaceae</taxon>
        <taxon>Aphanomyces</taxon>
    </lineage>
</organism>
<evidence type="ECO:0000313" key="2">
    <source>
        <dbReference type="EMBL" id="KAF0737785.1"/>
    </source>
</evidence>
<feature type="transmembrane region" description="Helical" evidence="1">
    <location>
        <begin position="21"/>
        <end position="44"/>
    </location>
</feature>
<sequence length="173" mass="19564">MLAMDDKAACQSLTRRTNLQLVSLSLGSMLLAAVSVQLAARTFVKRFVRLHRKDWGRQFLGTSKQAVMVALSHRRRLGQFQNPPHDDACQSFHHLDQVVHDSVENEEPKIASRISSSRQRKESDDWLGMVLVLFSSSEDSTVPHRPYISAPSKTEPSRSFTKSTDTIQLYLVI</sequence>
<proteinExistence type="predicted"/>
<reference evidence="2 3" key="1">
    <citation type="submission" date="2019-07" db="EMBL/GenBank/DDBJ databases">
        <title>Genomics analysis of Aphanomyces spp. identifies a new class of oomycete effector associated with host adaptation.</title>
        <authorList>
            <person name="Gaulin E."/>
        </authorList>
    </citation>
    <scope>NUCLEOTIDE SEQUENCE [LARGE SCALE GENOMIC DNA]</scope>
    <source>
        <strain evidence="2 3">ATCC 201684</strain>
    </source>
</reference>
<keyword evidence="1" id="KW-0812">Transmembrane</keyword>
<keyword evidence="1" id="KW-1133">Transmembrane helix</keyword>
<keyword evidence="1" id="KW-0472">Membrane</keyword>
<dbReference type="Proteomes" id="UP000481153">
    <property type="component" value="Unassembled WGS sequence"/>
</dbReference>
<accession>A0A6G0XCM8</accession>
<gene>
    <name evidence="2" type="ORF">Ae201684_006278</name>
</gene>
<evidence type="ECO:0000313" key="3">
    <source>
        <dbReference type="Proteomes" id="UP000481153"/>
    </source>
</evidence>
<name>A0A6G0XCM8_9STRA</name>
<evidence type="ECO:0000256" key="1">
    <source>
        <dbReference type="SAM" id="Phobius"/>
    </source>
</evidence>
<protein>
    <submittedName>
        <fullName evidence="2">Uncharacterized protein</fullName>
    </submittedName>
</protein>
<dbReference type="EMBL" id="VJMJ01000081">
    <property type="protein sequence ID" value="KAF0737785.1"/>
    <property type="molecule type" value="Genomic_DNA"/>
</dbReference>
<keyword evidence="3" id="KW-1185">Reference proteome</keyword>
<dbReference type="AlphaFoldDB" id="A0A6G0XCM8"/>
<comment type="caution">
    <text evidence="2">The sequence shown here is derived from an EMBL/GenBank/DDBJ whole genome shotgun (WGS) entry which is preliminary data.</text>
</comment>